<dbReference type="Gene3D" id="1.10.4080.10">
    <property type="entry name" value="ADP-ribosylation/Crystallin J1"/>
    <property type="match status" value="1"/>
</dbReference>
<dbReference type="AlphaFoldDB" id="A0A286EE60"/>
<dbReference type="InterPro" id="IPR005502">
    <property type="entry name" value="Ribosyl_crysJ1"/>
</dbReference>
<proteinExistence type="predicted"/>
<dbReference type="InterPro" id="IPR036705">
    <property type="entry name" value="Ribosyl_crysJ1_sf"/>
</dbReference>
<keyword evidence="1" id="KW-0460">Magnesium</keyword>
<organism evidence="2 3">
    <name type="scientific">Alysiella filiformis DSM 16848</name>
    <dbReference type="NCBI Taxonomy" id="1120981"/>
    <lineage>
        <taxon>Bacteria</taxon>
        <taxon>Pseudomonadati</taxon>
        <taxon>Pseudomonadota</taxon>
        <taxon>Betaproteobacteria</taxon>
        <taxon>Neisseriales</taxon>
        <taxon>Neisseriaceae</taxon>
        <taxon>Alysiella</taxon>
    </lineage>
</organism>
<dbReference type="RefSeq" id="WP_097114570.1">
    <property type="nucleotide sequence ID" value="NZ_CP083931.1"/>
</dbReference>
<dbReference type="GO" id="GO:0046872">
    <property type="term" value="F:metal ion binding"/>
    <property type="evidence" value="ECO:0007669"/>
    <property type="project" value="UniProtKB-KW"/>
</dbReference>
<dbReference type="EMBL" id="OCNF01000013">
    <property type="protein sequence ID" value="SOD69159.1"/>
    <property type="molecule type" value="Genomic_DNA"/>
</dbReference>
<keyword evidence="1" id="KW-0479">Metal-binding</keyword>
<gene>
    <name evidence="2" type="ORF">SAMN02746062_01546</name>
</gene>
<dbReference type="SUPFAM" id="SSF101478">
    <property type="entry name" value="ADP-ribosylglycohydrolase"/>
    <property type="match status" value="1"/>
</dbReference>
<feature type="binding site" evidence="1">
    <location>
        <position position="214"/>
    </location>
    <ligand>
        <name>Mg(2+)</name>
        <dbReference type="ChEBI" id="CHEBI:18420"/>
        <label>1</label>
    </ligand>
</feature>
<dbReference type="InterPro" id="IPR050792">
    <property type="entry name" value="ADP-ribosylglycohydrolase"/>
</dbReference>
<name>A0A286EE60_9NEIS</name>
<reference evidence="2 3" key="1">
    <citation type="submission" date="2017-09" db="EMBL/GenBank/DDBJ databases">
        <authorList>
            <person name="Ehlers B."/>
            <person name="Leendertz F.H."/>
        </authorList>
    </citation>
    <scope>NUCLEOTIDE SEQUENCE [LARGE SCALE GENOMIC DNA]</scope>
    <source>
        <strain evidence="2 3">DSM 16848</strain>
    </source>
</reference>
<feature type="binding site" evidence="1">
    <location>
        <position position="212"/>
    </location>
    <ligand>
        <name>Mg(2+)</name>
        <dbReference type="ChEBI" id="CHEBI:18420"/>
        <label>1</label>
    </ligand>
</feature>
<dbReference type="PANTHER" id="PTHR16222">
    <property type="entry name" value="ADP-RIBOSYLGLYCOHYDROLASE"/>
    <property type="match status" value="1"/>
</dbReference>
<keyword evidence="3" id="KW-1185">Reference proteome</keyword>
<evidence type="ECO:0000313" key="2">
    <source>
        <dbReference type="EMBL" id="SOD69159.1"/>
    </source>
</evidence>
<dbReference type="Proteomes" id="UP000219669">
    <property type="component" value="Unassembled WGS sequence"/>
</dbReference>
<feature type="binding site" evidence="1">
    <location>
        <position position="215"/>
    </location>
    <ligand>
        <name>Mg(2+)</name>
        <dbReference type="ChEBI" id="CHEBI:18420"/>
        <label>1</label>
    </ligand>
</feature>
<dbReference type="GO" id="GO:0016787">
    <property type="term" value="F:hydrolase activity"/>
    <property type="evidence" value="ECO:0007669"/>
    <property type="project" value="UniProtKB-KW"/>
</dbReference>
<accession>A0A286EE60</accession>
<comment type="cofactor">
    <cofactor evidence="1">
        <name>Mg(2+)</name>
        <dbReference type="ChEBI" id="CHEBI:18420"/>
    </cofactor>
    <text evidence="1">Binds 2 magnesium ions per subunit.</text>
</comment>
<feature type="binding site" evidence="1">
    <location>
        <position position="36"/>
    </location>
    <ligand>
        <name>Mg(2+)</name>
        <dbReference type="ChEBI" id="CHEBI:18420"/>
        <label>1</label>
    </ligand>
</feature>
<keyword evidence="2" id="KW-0378">Hydrolase</keyword>
<feature type="binding site" evidence="1">
    <location>
        <position position="34"/>
    </location>
    <ligand>
        <name>Mg(2+)</name>
        <dbReference type="ChEBI" id="CHEBI:18420"/>
        <label>1</label>
    </ligand>
</feature>
<dbReference type="Pfam" id="PF03747">
    <property type="entry name" value="ADP_ribosyl_GH"/>
    <property type="match status" value="1"/>
</dbReference>
<feature type="binding site" evidence="1">
    <location>
        <position position="35"/>
    </location>
    <ligand>
        <name>Mg(2+)</name>
        <dbReference type="ChEBI" id="CHEBI:18420"/>
        <label>1</label>
    </ligand>
</feature>
<dbReference type="PANTHER" id="PTHR16222:SF12">
    <property type="entry name" value="ADP-RIBOSYLGLYCOHYDROLASE-RELATED"/>
    <property type="match status" value="1"/>
</dbReference>
<evidence type="ECO:0000313" key="3">
    <source>
        <dbReference type="Proteomes" id="UP000219669"/>
    </source>
</evidence>
<sequence length="260" mass="29056">MLGAAIGDIIGSRFEFKNYRGKDFELFTSASHFTDDTICTVAVSEWVVGGCRYDLNTIMQKWCRRYPSPMGAYGVRFNEWIWSENPQPYLSWGNGSAMRVSAIGWAFDKLTDVLNFAHDSAAITHNHPEGIKGAQATAAAIFWARTGESKTFIRQNIADYFEYDLSATCDEIRPNYAFDESCQGTVPQAITAFLESENFEDAIRLAVSLGGDSDTLTAITGSIAEAYYRGIPQRILEPTLQILPDEMVEMLLKINTSSRY</sequence>
<dbReference type="OrthoDB" id="9798107at2"/>
<protein>
    <submittedName>
        <fullName evidence="2">ADP-ribosylglycohydrolase</fullName>
    </submittedName>
</protein>
<evidence type="ECO:0000256" key="1">
    <source>
        <dbReference type="PIRSR" id="PIRSR605502-1"/>
    </source>
</evidence>